<dbReference type="EMBL" id="SOFP01000009">
    <property type="protein sequence ID" value="TFC20116.1"/>
    <property type="molecule type" value="Genomic_DNA"/>
</dbReference>
<dbReference type="PRINTS" id="PR00598">
    <property type="entry name" value="HTHMARR"/>
</dbReference>
<dbReference type="Proteomes" id="UP000298412">
    <property type="component" value="Unassembled WGS sequence"/>
</dbReference>
<dbReference type="InterPro" id="IPR036390">
    <property type="entry name" value="WH_DNA-bd_sf"/>
</dbReference>
<dbReference type="GO" id="GO:0003700">
    <property type="term" value="F:DNA-binding transcription factor activity"/>
    <property type="evidence" value="ECO:0007669"/>
    <property type="project" value="InterPro"/>
</dbReference>
<sequence length="133" mass="14907">MRSLAADFPAQGISFNEYDVLFNLSREPDRRIRLRDLNEHVLLTQPSVSRLVDRLASRGYVHKLTDPTDGRGAIVELTQEGYDVFRRVALQHMDTITGRMGDALSNLELAQLTALCDRLRTAPSGAAAKFRHA</sequence>
<protein>
    <submittedName>
        <fullName evidence="5">MarR family transcriptional regulator</fullName>
    </submittedName>
</protein>
<comment type="caution">
    <text evidence="5">The sequence shown here is derived from an EMBL/GenBank/DDBJ whole genome shotgun (WGS) entry which is preliminary data.</text>
</comment>
<accession>A0A4R8WZB5</accession>
<dbReference type="GO" id="GO:0006950">
    <property type="term" value="P:response to stress"/>
    <property type="evidence" value="ECO:0007669"/>
    <property type="project" value="TreeGrafter"/>
</dbReference>
<dbReference type="PROSITE" id="PS01117">
    <property type="entry name" value="HTH_MARR_1"/>
    <property type="match status" value="1"/>
</dbReference>
<feature type="domain" description="HTH marR-type" evidence="4">
    <location>
        <begin position="1"/>
        <end position="121"/>
    </location>
</feature>
<evidence type="ECO:0000313" key="6">
    <source>
        <dbReference type="Proteomes" id="UP000298412"/>
    </source>
</evidence>
<evidence type="ECO:0000256" key="1">
    <source>
        <dbReference type="ARBA" id="ARBA00023015"/>
    </source>
</evidence>
<reference evidence="5 6" key="1">
    <citation type="submission" date="2019-03" db="EMBL/GenBank/DDBJ databases">
        <title>Genomics of glacier-inhabiting Cryobacterium strains.</title>
        <authorList>
            <person name="Liu Q."/>
            <person name="Xin Y.-H."/>
        </authorList>
    </citation>
    <scope>NUCLEOTIDE SEQUENCE [LARGE SCALE GENOMIC DNA]</scope>
    <source>
        <strain evidence="5 6">MDT1-3</strain>
    </source>
</reference>
<keyword evidence="2" id="KW-0238">DNA-binding</keyword>
<evidence type="ECO:0000259" key="4">
    <source>
        <dbReference type="PROSITE" id="PS50995"/>
    </source>
</evidence>
<keyword evidence="1" id="KW-0805">Transcription regulation</keyword>
<dbReference type="SUPFAM" id="SSF46785">
    <property type="entry name" value="Winged helix' DNA-binding domain"/>
    <property type="match status" value="1"/>
</dbReference>
<gene>
    <name evidence="5" type="ORF">E3O19_01155</name>
</gene>
<dbReference type="InterPro" id="IPR039422">
    <property type="entry name" value="MarR/SlyA-like"/>
</dbReference>
<dbReference type="PANTHER" id="PTHR33164">
    <property type="entry name" value="TRANSCRIPTIONAL REGULATOR, MARR FAMILY"/>
    <property type="match status" value="1"/>
</dbReference>
<dbReference type="InterPro" id="IPR023187">
    <property type="entry name" value="Tscrpt_reg_MarR-type_CS"/>
</dbReference>
<dbReference type="PROSITE" id="PS50995">
    <property type="entry name" value="HTH_MARR_2"/>
    <property type="match status" value="1"/>
</dbReference>
<dbReference type="OrthoDB" id="3178168at2"/>
<dbReference type="PANTHER" id="PTHR33164:SF104">
    <property type="entry name" value="TRANSCRIPTIONAL REGULATORY PROTEIN"/>
    <property type="match status" value="1"/>
</dbReference>
<dbReference type="Gene3D" id="1.10.10.10">
    <property type="entry name" value="Winged helix-like DNA-binding domain superfamily/Winged helix DNA-binding domain"/>
    <property type="match status" value="1"/>
</dbReference>
<dbReference type="InterPro" id="IPR036388">
    <property type="entry name" value="WH-like_DNA-bd_sf"/>
</dbReference>
<dbReference type="InterPro" id="IPR000835">
    <property type="entry name" value="HTH_MarR-typ"/>
</dbReference>
<keyword evidence="6" id="KW-1185">Reference proteome</keyword>
<evidence type="ECO:0000256" key="3">
    <source>
        <dbReference type="ARBA" id="ARBA00023163"/>
    </source>
</evidence>
<organism evidence="5 6">
    <name type="scientific">Cryobacterium algoritolerans</name>
    <dbReference type="NCBI Taxonomy" id="1259184"/>
    <lineage>
        <taxon>Bacteria</taxon>
        <taxon>Bacillati</taxon>
        <taxon>Actinomycetota</taxon>
        <taxon>Actinomycetes</taxon>
        <taxon>Micrococcales</taxon>
        <taxon>Microbacteriaceae</taxon>
        <taxon>Cryobacterium</taxon>
    </lineage>
</organism>
<evidence type="ECO:0000256" key="2">
    <source>
        <dbReference type="ARBA" id="ARBA00023125"/>
    </source>
</evidence>
<dbReference type="SMART" id="SM00347">
    <property type="entry name" value="HTH_MARR"/>
    <property type="match status" value="1"/>
</dbReference>
<dbReference type="AlphaFoldDB" id="A0A4R8WZB5"/>
<evidence type="ECO:0000313" key="5">
    <source>
        <dbReference type="EMBL" id="TFC20116.1"/>
    </source>
</evidence>
<dbReference type="Pfam" id="PF12802">
    <property type="entry name" value="MarR_2"/>
    <property type="match status" value="1"/>
</dbReference>
<proteinExistence type="predicted"/>
<keyword evidence="3" id="KW-0804">Transcription</keyword>
<name>A0A4R8WZB5_9MICO</name>
<dbReference type="GO" id="GO:0003677">
    <property type="term" value="F:DNA binding"/>
    <property type="evidence" value="ECO:0007669"/>
    <property type="project" value="UniProtKB-KW"/>
</dbReference>